<dbReference type="Gene3D" id="3.30.450.40">
    <property type="match status" value="1"/>
</dbReference>
<dbReference type="Proteomes" id="UP001059380">
    <property type="component" value="Chromosome"/>
</dbReference>
<organism evidence="4 5">
    <name type="scientific">Occallatibacter riparius</name>
    <dbReference type="NCBI Taxonomy" id="1002689"/>
    <lineage>
        <taxon>Bacteria</taxon>
        <taxon>Pseudomonadati</taxon>
        <taxon>Acidobacteriota</taxon>
        <taxon>Terriglobia</taxon>
        <taxon>Terriglobales</taxon>
        <taxon>Acidobacteriaceae</taxon>
        <taxon>Occallatibacter</taxon>
    </lineage>
</organism>
<keyword evidence="5" id="KW-1185">Reference proteome</keyword>
<evidence type="ECO:0000259" key="2">
    <source>
        <dbReference type="SMART" id="SM00065"/>
    </source>
</evidence>
<dbReference type="PANTHER" id="PTHR43156">
    <property type="entry name" value="STAGE II SPORULATION PROTEIN E-RELATED"/>
    <property type="match status" value="1"/>
</dbReference>
<dbReference type="Pfam" id="PF13185">
    <property type="entry name" value="GAF_2"/>
    <property type="match status" value="1"/>
</dbReference>
<dbReference type="GO" id="GO:0016791">
    <property type="term" value="F:phosphatase activity"/>
    <property type="evidence" value="ECO:0007669"/>
    <property type="project" value="TreeGrafter"/>
</dbReference>
<dbReference type="SMART" id="SM00331">
    <property type="entry name" value="PP2C_SIG"/>
    <property type="match status" value="1"/>
</dbReference>
<dbReference type="RefSeq" id="WP_260794043.1">
    <property type="nucleotide sequence ID" value="NZ_CP093313.1"/>
</dbReference>
<sequence>MPALTLKSLLGRRAPAYAVVQALLESTGSDVHVTDPSGLVLLGIAREDVESRIRIVHEDATAGYVAGLAVHAVPIAALVQHLLSKEIESRSLGSEVLHLYREVHLIEQLSEQLAQVLDLPAVASCALDQAQRLIKATFGVIYLHNSNGALEPIATFGNHACANPLPLVASVLAKGSAEIVNDCGSDLRIIDPGHTCSAVLCAPLRSGENIRGAIVLGSESPGACYSSPDLKLLNTIALQTAAAVDNALLVAEMVEAARHRAAYAAELQAASTVQQLLLQGASRSIPGFQVEPVYVPASEVGGDFYLVYPTPDGSLIAIVGDVSGKGLTAAMRVALILGALRRETSAEPADILGALNNALVAQGQLGFTTALCVRIEPNGEFSLANAGHIPPYIDGQEFETAPALPLGLVADQNYETKLARLDPGEQMVLMSDGVPEARSATGELYGFARLPELAREPAAQIAEIARRYGQEDDITVLTIRLDEVAEPVQTADDQCETTA</sequence>
<dbReference type="InterPro" id="IPR052016">
    <property type="entry name" value="Bact_Sigma-Reg"/>
</dbReference>
<evidence type="ECO:0000313" key="5">
    <source>
        <dbReference type="Proteomes" id="UP001059380"/>
    </source>
</evidence>
<dbReference type="InterPro" id="IPR029016">
    <property type="entry name" value="GAF-like_dom_sf"/>
</dbReference>
<name>A0A9J7BPS9_9BACT</name>
<dbReference type="EMBL" id="CP093313">
    <property type="protein sequence ID" value="UWZ84537.1"/>
    <property type="molecule type" value="Genomic_DNA"/>
</dbReference>
<dbReference type="SMART" id="SM00065">
    <property type="entry name" value="GAF"/>
    <property type="match status" value="1"/>
</dbReference>
<accession>A0A9J7BPS9</accession>
<dbReference type="InterPro" id="IPR036457">
    <property type="entry name" value="PPM-type-like_dom_sf"/>
</dbReference>
<gene>
    <name evidence="4" type="ORF">MOP44_01050</name>
</gene>
<evidence type="ECO:0000259" key="3">
    <source>
        <dbReference type="SMART" id="SM00331"/>
    </source>
</evidence>
<dbReference type="PANTHER" id="PTHR43156:SF2">
    <property type="entry name" value="STAGE II SPORULATION PROTEIN E"/>
    <property type="match status" value="1"/>
</dbReference>
<feature type="domain" description="PPM-type phosphatase" evidence="3">
    <location>
        <begin position="285"/>
        <end position="481"/>
    </location>
</feature>
<dbReference type="Pfam" id="PF07228">
    <property type="entry name" value="SpoIIE"/>
    <property type="match status" value="1"/>
</dbReference>
<proteinExistence type="predicted"/>
<dbReference type="KEGG" id="orp:MOP44_01050"/>
<keyword evidence="1" id="KW-0378">Hydrolase</keyword>
<dbReference type="SUPFAM" id="SSF81606">
    <property type="entry name" value="PP2C-like"/>
    <property type="match status" value="1"/>
</dbReference>
<feature type="domain" description="GAF" evidence="2">
    <location>
        <begin position="118"/>
        <end position="254"/>
    </location>
</feature>
<reference evidence="4" key="1">
    <citation type="submission" date="2021-04" db="EMBL/GenBank/DDBJ databases">
        <title>Phylogenetic analysis of Acidobacteriaceae.</title>
        <authorList>
            <person name="Qiu L."/>
            <person name="Zhang Q."/>
        </authorList>
    </citation>
    <scope>NUCLEOTIDE SEQUENCE</scope>
    <source>
        <strain evidence="4">DSM 25168</strain>
    </source>
</reference>
<dbReference type="AlphaFoldDB" id="A0A9J7BPS9"/>
<dbReference type="InterPro" id="IPR003018">
    <property type="entry name" value="GAF"/>
</dbReference>
<evidence type="ECO:0000313" key="4">
    <source>
        <dbReference type="EMBL" id="UWZ84537.1"/>
    </source>
</evidence>
<evidence type="ECO:0000256" key="1">
    <source>
        <dbReference type="ARBA" id="ARBA00022801"/>
    </source>
</evidence>
<dbReference type="InterPro" id="IPR001932">
    <property type="entry name" value="PPM-type_phosphatase-like_dom"/>
</dbReference>
<dbReference type="Gene3D" id="3.60.40.10">
    <property type="entry name" value="PPM-type phosphatase domain"/>
    <property type="match status" value="1"/>
</dbReference>
<protein>
    <submittedName>
        <fullName evidence="4">SpoIIE family protein phosphatase</fullName>
    </submittedName>
</protein>
<dbReference type="SUPFAM" id="SSF55781">
    <property type="entry name" value="GAF domain-like"/>
    <property type="match status" value="1"/>
</dbReference>